<organism evidence="1 2">
    <name type="scientific">Rubus argutus</name>
    <name type="common">Southern blackberry</name>
    <dbReference type="NCBI Taxonomy" id="59490"/>
    <lineage>
        <taxon>Eukaryota</taxon>
        <taxon>Viridiplantae</taxon>
        <taxon>Streptophyta</taxon>
        <taxon>Embryophyta</taxon>
        <taxon>Tracheophyta</taxon>
        <taxon>Spermatophyta</taxon>
        <taxon>Magnoliopsida</taxon>
        <taxon>eudicotyledons</taxon>
        <taxon>Gunneridae</taxon>
        <taxon>Pentapetalae</taxon>
        <taxon>rosids</taxon>
        <taxon>fabids</taxon>
        <taxon>Rosales</taxon>
        <taxon>Rosaceae</taxon>
        <taxon>Rosoideae</taxon>
        <taxon>Rosoideae incertae sedis</taxon>
        <taxon>Rubus</taxon>
    </lineage>
</organism>
<dbReference type="EMBL" id="JBEDUW010000002">
    <property type="protein sequence ID" value="KAK9942236.1"/>
    <property type="molecule type" value="Genomic_DNA"/>
</dbReference>
<accession>A0AAW1Y153</accession>
<sequence length="85" mass="8894">MAGLQAGGTSLWALSRGRNNGDCERRTGGPKLSSWKPWVTDLSLVPTLASGLRGDDGGGDWWQPMVAMAVRGEAVMEIMSGGGFA</sequence>
<evidence type="ECO:0000313" key="1">
    <source>
        <dbReference type="EMBL" id="KAK9942236.1"/>
    </source>
</evidence>
<reference evidence="1 2" key="1">
    <citation type="journal article" date="2023" name="G3 (Bethesda)">
        <title>A chromosome-length genome assembly and annotation of blackberry (Rubus argutus, cv. 'Hillquist').</title>
        <authorList>
            <person name="Bruna T."/>
            <person name="Aryal R."/>
            <person name="Dudchenko O."/>
            <person name="Sargent D.J."/>
            <person name="Mead D."/>
            <person name="Buti M."/>
            <person name="Cavallini A."/>
            <person name="Hytonen T."/>
            <person name="Andres J."/>
            <person name="Pham M."/>
            <person name="Weisz D."/>
            <person name="Mascagni F."/>
            <person name="Usai G."/>
            <person name="Natali L."/>
            <person name="Bassil N."/>
            <person name="Fernandez G.E."/>
            <person name="Lomsadze A."/>
            <person name="Armour M."/>
            <person name="Olukolu B."/>
            <person name="Poorten T."/>
            <person name="Britton C."/>
            <person name="Davik J."/>
            <person name="Ashrafi H."/>
            <person name="Aiden E.L."/>
            <person name="Borodovsky M."/>
            <person name="Worthington M."/>
        </authorList>
    </citation>
    <scope>NUCLEOTIDE SEQUENCE [LARGE SCALE GENOMIC DNA]</scope>
    <source>
        <strain evidence="1">PI 553951</strain>
    </source>
</reference>
<evidence type="ECO:0000313" key="2">
    <source>
        <dbReference type="Proteomes" id="UP001457282"/>
    </source>
</evidence>
<name>A0AAW1Y153_RUBAR</name>
<dbReference type="AlphaFoldDB" id="A0AAW1Y153"/>
<gene>
    <name evidence="1" type="ORF">M0R45_007912</name>
</gene>
<comment type="caution">
    <text evidence="1">The sequence shown here is derived from an EMBL/GenBank/DDBJ whole genome shotgun (WGS) entry which is preliminary data.</text>
</comment>
<proteinExistence type="predicted"/>
<keyword evidence="2" id="KW-1185">Reference proteome</keyword>
<protein>
    <submittedName>
        <fullName evidence="1">Uncharacterized protein</fullName>
    </submittedName>
</protein>
<dbReference type="Proteomes" id="UP001457282">
    <property type="component" value="Unassembled WGS sequence"/>
</dbReference>